<reference evidence="2" key="1">
    <citation type="submission" date="2013-06" db="EMBL/GenBank/DDBJ databases">
        <authorList>
            <person name="Zhao Q."/>
        </authorList>
    </citation>
    <scope>NUCLEOTIDE SEQUENCE</scope>
    <source>
        <strain evidence="2">cv. W1943</strain>
    </source>
</reference>
<organism evidence="1 2">
    <name type="scientific">Oryza rufipogon</name>
    <name type="common">Brownbeard rice</name>
    <name type="synonym">Asian wild rice</name>
    <dbReference type="NCBI Taxonomy" id="4529"/>
    <lineage>
        <taxon>Eukaryota</taxon>
        <taxon>Viridiplantae</taxon>
        <taxon>Streptophyta</taxon>
        <taxon>Embryophyta</taxon>
        <taxon>Tracheophyta</taxon>
        <taxon>Spermatophyta</taxon>
        <taxon>Magnoliopsida</taxon>
        <taxon>Liliopsida</taxon>
        <taxon>Poales</taxon>
        <taxon>Poaceae</taxon>
        <taxon>BOP clade</taxon>
        <taxon>Oryzoideae</taxon>
        <taxon>Oryzeae</taxon>
        <taxon>Oryzinae</taxon>
        <taxon>Oryza</taxon>
    </lineage>
</organism>
<protein>
    <submittedName>
        <fullName evidence="1">Uncharacterized protein</fullName>
    </submittedName>
</protein>
<dbReference type="HOGENOM" id="CLU_2201334_0_0_1"/>
<dbReference type="Proteomes" id="UP000008022">
    <property type="component" value="Unassembled WGS sequence"/>
</dbReference>
<reference evidence="1" key="2">
    <citation type="submission" date="2015-06" db="UniProtKB">
        <authorList>
            <consortium name="EnsemblPlants"/>
        </authorList>
    </citation>
    <scope>IDENTIFICATION</scope>
</reference>
<sequence length="108" mass="11911">MGRRPDRRLGWGYNVQRTYFHKGYASTGESGCRFGIESCLGDWISLCQPPSFSPQDTLILAAQRLLDMPILELLWTSPVPFLGSRRNIGAFVGVGSVCNTEGSVTVEN</sequence>
<proteinExistence type="predicted"/>
<dbReference type="EnsemblPlants" id="ORUFI07G23940.1">
    <property type="protein sequence ID" value="ORUFI07G23940.1"/>
    <property type="gene ID" value="ORUFI07G23940"/>
</dbReference>
<evidence type="ECO:0000313" key="1">
    <source>
        <dbReference type="EnsemblPlants" id="ORUFI07G23940.1"/>
    </source>
</evidence>
<evidence type="ECO:0000313" key="2">
    <source>
        <dbReference type="Proteomes" id="UP000008022"/>
    </source>
</evidence>
<dbReference type="AlphaFoldDB" id="A0A0E0QBI3"/>
<dbReference type="Gramene" id="ORUFI07G23940.1">
    <property type="protein sequence ID" value="ORUFI07G23940.1"/>
    <property type="gene ID" value="ORUFI07G23940"/>
</dbReference>
<accession>A0A0E0QBI3</accession>
<keyword evidence="2" id="KW-1185">Reference proteome</keyword>
<name>A0A0E0QBI3_ORYRU</name>